<feature type="domain" description="ABC transmembrane type-1" evidence="9">
    <location>
        <begin position="200"/>
        <end position="390"/>
    </location>
</feature>
<dbReference type="InterPro" id="IPR035906">
    <property type="entry name" value="MetI-like_sf"/>
</dbReference>
<feature type="transmembrane region" description="Helical" evidence="8">
    <location>
        <begin position="326"/>
        <end position="349"/>
    </location>
</feature>
<evidence type="ECO:0000313" key="11">
    <source>
        <dbReference type="Proteomes" id="UP000218598"/>
    </source>
</evidence>
<evidence type="ECO:0000256" key="2">
    <source>
        <dbReference type="ARBA" id="ARBA00022448"/>
    </source>
</evidence>
<dbReference type="PANTHER" id="PTHR43357:SF3">
    <property type="entry name" value="FE(3+)-TRANSPORT SYSTEM PERMEASE PROTEIN FBPB 2"/>
    <property type="match status" value="1"/>
</dbReference>
<keyword evidence="2 8" id="KW-0813">Transport</keyword>
<dbReference type="Pfam" id="PF00528">
    <property type="entry name" value="BPD_transp_1"/>
    <property type="match status" value="2"/>
</dbReference>
<dbReference type="PROSITE" id="PS50928">
    <property type="entry name" value="ABC_TM1"/>
    <property type="match status" value="2"/>
</dbReference>
<dbReference type="GO" id="GO:0005886">
    <property type="term" value="C:plasma membrane"/>
    <property type="evidence" value="ECO:0007669"/>
    <property type="project" value="UniProtKB-SubCell"/>
</dbReference>
<proteinExistence type="inferred from homology"/>
<name>A0A2A3YEE2_9MICO</name>
<organism evidence="10 11">
    <name type="scientific">Brachybacterium alimentarium</name>
    <dbReference type="NCBI Taxonomy" id="47845"/>
    <lineage>
        <taxon>Bacteria</taxon>
        <taxon>Bacillati</taxon>
        <taxon>Actinomycetota</taxon>
        <taxon>Actinomycetes</taxon>
        <taxon>Micrococcales</taxon>
        <taxon>Dermabacteraceae</taxon>
        <taxon>Brachybacterium</taxon>
    </lineage>
</organism>
<feature type="domain" description="ABC transmembrane type-1" evidence="9">
    <location>
        <begin position="1"/>
        <end position="118"/>
    </location>
</feature>
<feature type="transmembrane region" description="Helical" evidence="8">
    <location>
        <begin position="369"/>
        <end position="391"/>
    </location>
</feature>
<evidence type="ECO:0000256" key="3">
    <source>
        <dbReference type="ARBA" id="ARBA00022475"/>
    </source>
</evidence>
<dbReference type="EMBL" id="NRGR01000054">
    <property type="protein sequence ID" value="PCC37611.1"/>
    <property type="molecule type" value="Genomic_DNA"/>
</dbReference>
<dbReference type="CDD" id="cd06261">
    <property type="entry name" value="TM_PBP2"/>
    <property type="match status" value="1"/>
</dbReference>
<dbReference type="RefSeq" id="WP_096198005.1">
    <property type="nucleotide sequence ID" value="NZ_NRGR01000054.1"/>
</dbReference>
<dbReference type="Gene3D" id="1.10.3720.10">
    <property type="entry name" value="MetI-like"/>
    <property type="match status" value="2"/>
</dbReference>
<comment type="caution">
    <text evidence="10">The sequence shown here is derived from an EMBL/GenBank/DDBJ whole genome shotgun (WGS) entry which is preliminary data.</text>
</comment>
<evidence type="ECO:0000256" key="1">
    <source>
        <dbReference type="ARBA" id="ARBA00004429"/>
    </source>
</evidence>
<accession>A0A2A3YEE2</accession>
<dbReference type="GO" id="GO:0055085">
    <property type="term" value="P:transmembrane transport"/>
    <property type="evidence" value="ECO:0007669"/>
    <property type="project" value="InterPro"/>
</dbReference>
<keyword evidence="4" id="KW-0997">Cell inner membrane</keyword>
<protein>
    <recommendedName>
        <fullName evidence="9">ABC transmembrane type-1 domain-containing protein</fullName>
    </recommendedName>
</protein>
<dbReference type="AlphaFoldDB" id="A0A2A3YEE2"/>
<feature type="transmembrane region" description="Helical" evidence="8">
    <location>
        <begin position="148"/>
        <end position="174"/>
    </location>
</feature>
<evidence type="ECO:0000259" key="9">
    <source>
        <dbReference type="PROSITE" id="PS50928"/>
    </source>
</evidence>
<dbReference type="SUPFAM" id="SSF161098">
    <property type="entry name" value="MetI-like"/>
    <property type="match status" value="2"/>
</dbReference>
<evidence type="ECO:0000256" key="7">
    <source>
        <dbReference type="ARBA" id="ARBA00023136"/>
    </source>
</evidence>
<evidence type="ECO:0000313" key="10">
    <source>
        <dbReference type="EMBL" id="PCC37611.1"/>
    </source>
</evidence>
<reference evidence="10 11" key="1">
    <citation type="journal article" date="2017" name="Elife">
        <title>Extensive horizontal gene transfer in cheese-associated bacteria.</title>
        <authorList>
            <person name="Bonham K.S."/>
            <person name="Wolfe B.E."/>
            <person name="Dutton R.J."/>
        </authorList>
    </citation>
    <scope>NUCLEOTIDE SEQUENCE [LARGE SCALE GENOMIC DNA]</scope>
    <source>
        <strain evidence="10 11">341_9</strain>
    </source>
</reference>
<feature type="transmembrane region" description="Helical" evidence="8">
    <location>
        <begin position="40"/>
        <end position="64"/>
    </location>
</feature>
<evidence type="ECO:0000256" key="6">
    <source>
        <dbReference type="ARBA" id="ARBA00022989"/>
    </source>
</evidence>
<evidence type="ECO:0000256" key="8">
    <source>
        <dbReference type="RuleBase" id="RU363032"/>
    </source>
</evidence>
<feature type="transmembrane region" description="Helical" evidence="8">
    <location>
        <begin position="100"/>
        <end position="119"/>
    </location>
</feature>
<dbReference type="OrthoDB" id="9810794at2"/>
<feature type="transmembrane region" description="Helical" evidence="8">
    <location>
        <begin position="204"/>
        <end position="225"/>
    </location>
</feature>
<keyword evidence="11" id="KW-1185">Reference proteome</keyword>
<keyword evidence="5 8" id="KW-0812">Transmembrane</keyword>
<gene>
    <name evidence="10" type="ORF">CIK66_18430</name>
</gene>
<comment type="similarity">
    <text evidence="8">Belongs to the binding-protein-dependent transport system permease family.</text>
</comment>
<sequence>MVLVFTLQAMPFMFLMVGSGLKSVDQSVEDASTNLGRRPFGAVISAIAPLMIPAISTGALLVFVTSFSDIGTPQILGGDYRMLATLIYSEFNSEHGGTPVAASSLAFIMLVVTIGALLIQRSFSKRRSFGQETVNPLRPIRLRGWKRFAASVFSYFVVLLSGLPLLTIVIASFLRSRGPLLVAEFTLDGYRDATRLSRALFNTLTFSAISTLIAVAIGCLVGYVVTRQRTRLAGLVDAFSMVPFAVAGVVMGIALSVTFGGAPLFLAGTPVILILAYFIRRLPYSVRSVSGMLSQMGNQTEEASVNLGVSPAQTYLRVTIPMISPAILSGTLLTFATIVREFNATVILYSGRTATLPVEVFAQVLQGNFGQAAVIGTVLIAISVVPIVILFKFMGKGEDVLI</sequence>
<comment type="subcellular location">
    <subcellularLocation>
        <location evidence="1">Cell inner membrane</location>
        <topology evidence="1">Multi-pass membrane protein</topology>
    </subcellularLocation>
    <subcellularLocation>
        <location evidence="8">Cell membrane</location>
        <topology evidence="8">Multi-pass membrane protein</topology>
    </subcellularLocation>
</comment>
<keyword evidence="3" id="KW-1003">Cell membrane</keyword>
<feature type="transmembrane region" description="Helical" evidence="8">
    <location>
        <begin position="232"/>
        <end position="255"/>
    </location>
</feature>
<evidence type="ECO:0000256" key="4">
    <source>
        <dbReference type="ARBA" id="ARBA00022519"/>
    </source>
</evidence>
<feature type="transmembrane region" description="Helical" evidence="8">
    <location>
        <begin position="261"/>
        <end position="279"/>
    </location>
</feature>
<dbReference type="Proteomes" id="UP000218598">
    <property type="component" value="Unassembled WGS sequence"/>
</dbReference>
<keyword evidence="7 8" id="KW-0472">Membrane</keyword>
<keyword evidence="6 8" id="KW-1133">Transmembrane helix</keyword>
<dbReference type="InterPro" id="IPR000515">
    <property type="entry name" value="MetI-like"/>
</dbReference>
<evidence type="ECO:0000256" key="5">
    <source>
        <dbReference type="ARBA" id="ARBA00022692"/>
    </source>
</evidence>
<dbReference type="PANTHER" id="PTHR43357">
    <property type="entry name" value="INNER MEMBRANE ABC TRANSPORTER PERMEASE PROTEIN YDCV"/>
    <property type="match status" value="1"/>
</dbReference>